<evidence type="ECO:0000259" key="1">
    <source>
        <dbReference type="PROSITE" id="PS51747"/>
    </source>
</evidence>
<dbReference type="AlphaFoldDB" id="M3D4J3"/>
<dbReference type="OrthoDB" id="252265at2759"/>
<organism evidence="2 3">
    <name type="scientific">Sphaerulina musiva (strain SO2202)</name>
    <name type="common">Poplar stem canker fungus</name>
    <name type="synonym">Septoria musiva</name>
    <dbReference type="NCBI Taxonomy" id="692275"/>
    <lineage>
        <taxon>Eukaryota</taxon>
        <taxon>Fungi</taxon>
        <taxon>Dikarya</taxon>
        <taxon>Ascomycota</taxon>
        <taxon>Pezizomycotina</taxon>
        <taxon>Dothideomycetes</taxon>
        <taxon>Dothideomycetidae</taxon>
        <taxon>Mycosphaerellales</taxon>
        <taxon>Mycosphaerellaceae</taxon>
        <taxon>Sphaerulina</taxon>
    </lineage>
</organism>
<dbReference type="HOGENOM" id="CLU_036590_8_1_1"/>
<dbReference type="EMBL" id="KB456263">
    <property type="protein sequence ID" value="EMF13135.1"/>
    <property type="molecule type" value="Genomic_DNA"/>
</dbReference>
<dbReference type="RefSeq" id="XP_016761256.1">
    <property type="nucleotide sequence ID" value="XM_016908848.1"/>
</dbReference>
<dbReference type="GeneID" id="27905985"/>
<sequence>MSVFGPNDHTHYLRLALLEARKSPPKPTNFSVGALLLAPPNLAPLTTGYTLECPGNTHAEQSCFIKLAQEYSCSESELGEILSAKNGNSKNIILYTTMEPCQRRSVGNVSCVDRILALKRKDGEQSIRMVVCGVQEPETFVGVNEGRKKLMDAGVEVLYVRGLEEEILEVATAGHEKKKEG</sequence>
<evidence type="ECO:0000313" key="2">
    <source>
        <dbReference type="EMBL" id="EMF13135.1"/>
    </source>
</evidence>
<dbReference type="Proteomes" id="UP000016931">
    <property type="component" value="Unassembled WGS sequence"/>
</dbReference>
<dbReference type="OMA" id="LRQKSWI"/>
<dbReference type="PROSITE" id="PS51747">
    <property type="entry name" value="CYT_DCMP_DEAMINASES_2"/>
    <property type="match status" value="1"/>
</dbReference>
<feature type="domain" description="CMP/dCMP-type deaminase" evidence="1">
    <location>
        <begin position="7"/>
        <end position="143"/>
    </location>
</feature>
<dbReference type="InterPro" id="IPR002125">
    <property type="entry name" value="CMP_dCMP_dom"/>
</dbReference>
<dbReference type="Gene3D" id="3.40.140.10">
    <property type="entry name" value="Cytidine Deaminase, domain 2"/>
    <property type="match status" value="1"/>
</dbReference>
<dbReference type="GO" id="GO:0006139">
    <property type="term" value="P:nucleobase-containing compound metabolic process"/>
    <property type="evidence" value="ECO:0007669"/>
    <property type="project" value="UniProtKB-ARBA"/>
</dbReference>
<dbReference type="eggNOG" id="KOG1018">
    <property type="taxonomic scope" value="Eukaryota"/>
</dbReference>
<dbReference type="STRING" id="692275.M3D4J3"/>
<name>M3D4J3_SPHMS</name>
<dbReference type="SUPFAM" id="SSF53927">
    <property type="entry name" value="Cytidine deaminase-like"/>
    <property type="match status" value="1"/>
</dbReference>
<protein>
    <submittedName>
        <fullName evidence="2">Cytidine deaminase-like protein</fullName>
    </submittedName>
</protein>
<gene>
    <name evidence="2" type="ORF">SEPMUDRAFT_41976</name>
</gene>
<dbReference type="GO" id="GO:0003824">
    <property type="term" value="F:catalytic activity"/>
    <property type="evidence" value="ECO:0007669"/>
    <property type="project" value="InterPro"/>
</dbReference>
<proteinExistence type="predicted"/>
<keyword evidence="3" id="KW-1185">Reference proteome</keyword>
<evidence type="ECO:0000313" key="3">
    <source>
        <dbReference type="Proteomes" id="UP000016931"/>
    </source>
</evidence>
<accession>M3D4J3</accession>
<dbReference type="InterPro" id="IPR016193">
    <property type="entry name" value="Cytidine_deaminase-like"/>
</dbReference>
<reference evidence="2 3" key="1">
    <citation type="journal article" date="2012" name="PLoS Pathog.">
        <title>Diverse lifestyles and strategies of plant pathogenesis encoded in the genomes of eighteen Dothideomycetes fungi.</title>
        <authorList>
            <person name="Ohm R.A."/>
            <person name="Feau N."/>
            <person name="Henrissat B."/>
            <person name="Schoch C.L."/>
            <person name="Horwitz B.A."/>
            <person name="Barry K.W."/>
            <person name="Condon B.J."/>
            <person name="Copeland A.C."/>
            <person name="Dhillon B."/>
            <person name="Glaser F."/>
            <person name="Hesse C.N."/>
            <person name="Kosti I."/>
            <person name="LaButti K."/>
            <person name="Lindquist E.A."/>
            <person name="Lucas S."/>
            <person name="Salamov A.A."/>
            <person name="Bradshaw R.E."/>
            <person name="Ciuffetti L."/>
            <person name="Hamelin R.C."/>
            <person name="Kema G.H.J."/>
            <person name="Lawrence C."/>
            <person name="Scott J.A."/>
            <person name="Spatafora J.W."/>
            <person name="Turgeon B.G."/>
            <person name="de Wit P.J.G.M."/>
            <person name="Zhong S."/>
            <person name="Goodwin S.B."/>
            <person name="Grigoriev I.V."/>
        </authorList>
    </citation>
    <scope>NUCLEOTIDE SEQUENCE [LARGE SCALE GENOMIC DNA]</scope>
    <source>
        <strain evidence="2 3">SO2202</strain>
    </source>
</reference>
<dbReference type="Pfam" id="PF18785">
    <property type="entry name" value="Inv-AAD"/>
    <property type="match status" value="1"/>
</dbReference>